<dbReference type="Pfam" id="PF00149">
    <property type="entry name" value="Metallophos"/>
    <property type="match status" value="1"/>
</dbReference>
<name>A0A1G2DIW6_9BACT</name>
<organism evidence="3 4">
    <name type="scientific">Candidatus Lloydbacteria bacterium RIFCSPLOWO2_01_FULL_50_20</name>
    <dbReference type="NCBI Taxonomy" id="1798665"/>
    <lineage>
        <taxon>Bacteria</taxon>
        <taxon>Candidatus Lloydiibacteriota</taxon>
    </lineage>
</organism>
<evidence type="ECO:0000256" key="1">
    <source>
        <dbReference type="SAM" id="MobiDB-lite"/>
    </source>
</evidence>
<proteinExistence type="predicted"/>
<protein>
    <recommendedName>
        <fullName evidence="2">Calcineurin-like phosphoesterase domain-containing protein</fullName>
    </recommendedName>
</protein>
<dbReference type="Proteomes" id="UP000178534">
    <property type="component" value="Unassembled WGS sequence"/>
</dbReference>
<feature type="region of interest" description="Disordered" evidence="1">
    <location>
        <begin position="377"/>
        <end position="400"/>
    </location>
</feature>
<dbReference type="GO" id="GO:0016787">
    <property type="term" value="F:hydrolase activity"/>
    <property type="evidence" value="ECO:0007669"/>
    <property type="project" value="InterPro"/>
</dbReference>
<dbReference type="InterPro" id="IPR004843">
    <property type="entry name" value="Calcineurin-like_PHP"/>
</dbReference>
<dbReference type="InterPro" id="IPR013783">
    <property type="entry name" value="Ig-like_fold"/>
</dbReference>
<gene>
    <name evidence="3" type="ORF">A2942_03255</name>
</gene>
<dbReference type="Pfam" id="PF17957">
    <property type="entry name" value="Big_7"/>
    <property type="match status" value="1"/>
</dbReference>
<reference evidence="3 4" key="1">
    <citation type="journal article" date="2016" name="Nat. Commun.">
        <title>Thousands of microbial genomes shed light on interconnected biogeochemical processes in an aquifer system.</title>
        <authorList>
            <person name="Anantharaman K."/>
            <person name="Brown C.T."/>
            <person name="Hug L.A."/>
            <person name="Sharon I."/>
            <person name="Castelle C.J."/>
            <person name="Probst A.J."/>
            <person name="Thomas B.C."/>
            <person name="Singh A."/>
            <person name="Wilkins M.J."/>
            <person name="Karaoz U."/>
            <person name="Brodie E.L."/>
            <person name="Williams K.H."/>
            <person name="Hubbard S.S."/>
            <person name="Banfield J.F."/>
        </authorList>
    </citation>
    <scope>NUCLEOTIDE SEQUENCE [LARGE SCALE GENOMIC DNA]</scope>
</reference>
<feature type="compositionally biased region" description="Acidic residues" evidence="1">
    <location>
        <begin position="377"/>
        <end position="390"/>
    </location>
</feature>
<dbReference type="Gene3D" id="3.60.21.10">
    <property type="match status" value="1"/>
</dbReference>
<accession>A0A1G2DIW6</accession>
<dbReference type="InterPro" id="IPR029052">
    <property type="entry name" value="Metallo-depent_PP-like"/>
</dbReference>
<dbReference type="Gene3D" id="2.60.40.10">
    <property type="entry name" value="Immunoglobulins"/>
    <property type="match status" value="1"/>
</dbReference>
<dbReference type="SUPFAM" id="SSF56300">
    <property type="entry name" value="Metallo-dependent phosphatases"/>
    <property type="match status" value="1"/>
</dbReference>
<dbReference type="EMBL" id="MHLP01000008">
    <property type="protein sequence ID" value="OGZ13352.1"/>
    <property type="molecule type" value="Genomic_DNA"/>
</dbReference>
<comment type="caution">
    <text evidence="3">The sequence shown here is derived from an EMBL/GenBank/DDBJ whole genome shotgun (WGS) entry which is preliminary data.</text>
</comment>
<evidence type="ECO:0000313" key="4">
    <source>
        <dbReference type="Proteomes" id="UP000178534"/>
    </source>
</evidence>
<sequence length="490" mass="52455">MGWRLSKPVLLTVVIMVLALGAAKLWPSSRSSAEAAEPIATQANLKVAFIADTGYQSNFVDVLNLIKSEGAEAVFQQGDFDYHDAPDTFFGVIDSVLGPTFPYFASIGNHDDGAWNDGCGDRDGCYATFLKNRMASIGITPDDPNLNDQMYSIDYKGLKVAFVGLDGITNGDTLYAPYLAQQLENDPHVWKVCSWHELQEALQVGGKSDEMGWNVYETCRANGAIIATAHEHSYHRTKTLTNIELQTVDTVQHPLDANGVPGNPDQLLVAAGKTFAFVSGLGGGSIRDQERCFPSTYPYGCNFEWAKIYTTNQGAKYGALFITFNVDGDPNKAVGYFKNVNGEIVDQFTITASNPVPPPTPQCSDTLDNDGDGLIDLADPDCTDASDNDESTPPPPDVTAPTVAVTSPADGSIVARRSTIDITANASDNVGVSRVEFFVDGSLLCSDPATGYSCSWKVPNTRNKVYTLTAQAYDAAGNSGNSAAVTVTAK</sequence>
<dbReference type="AlphaFoldDB" id="A0A1G2DIW6"/>
<evidence type="ECO:0000259" key="2">
    <source>
        <dbReference type="Pfam" id="PF00149"/>
    </source>
</evidence>
<feature type="domain" description="Calcineurin-like phosphoesterase" evidence="2">
    <location>
        <begin position="45"/>
        <end position="234"/>
    </location>
</feature>
<evidence type="ECO:0000313" key="3">
    <source>
        <dbReference type="EMBL" id="OGZ13352.1"/>
    </source>
</evidence>
<dbReference type="STRING" id="1798665.A2942_03255"/>